<feature type="signal peptide" evidence="2">
    <location>
        <begin position="1"/>
        <end position="20"/>
    </location>
</feature>
<evidence type="ECO:0000313" key="4">
    <source>
        <dbReference type="Proteomes" id="UP000827721"/>
    </source>
</evidence>
<dbReference type="EMBL" id="JAFEMO010000015">
    <property type="protein sequence ID" value="KAH7543701.1"/>
    <property type="molecule type" value="Genomic_DNA"/>
</dbReference>
<gene>
    <name evidence="3" type="ORF">JRO89_XS15G0002400</name>
</gene>
<evidence type="ECO:0000256" key="2">
    <source>
        <dbReference type="SAM" id="SignalP"/>
    </source>
</evidence>
<keyword evidence="2" id="KW-0732">Signal</keyword>
<feature type="chain" id="PRO_5045440018" description="WAT1-related protein" evidence="2">
    <location>
        <begin position="21"/>
        <end position="93"/>
    </location>
</feature>
<evidence type="ECO:0000256" key="1">
    <source>
        <dbReference type="SAM" id="Phobius"/>
    </source>
</evidence>
<organism evidence="3 4">
    <name type="scientific">Xanthoceras sorbifolium</name>
    <dbReference type="NCBI Taxonomy" id="99658"/>
    <lineage>
        <taxon>Eukaryota</taxon>
        <taxon>Viridiplantae</taxon>
        <taxon>Streptophyta</taxon>
        <taxon>Embryophyta</taxon>
        <taxon>Tracheophyta</taxon>
        <taxon>Spermatophyta</taxon>
        <taxon>Magnoliopsida</taxon>
        <taxon>eudicotyledons</taxon>
        <taxon>Gunneridae</taxon>
        <taxon>Pentapetalae</taxon>
        <taxon>rosids</taxon>
        <taxon>malvids</taxon>
        <taxon>Sapindales</taxon>
        <taxon>Sapindaceae</taxon>
        <taxon>Xanthoceroideae</taxon>
        <taxon>Xanthoceras</taxon>
    </lineage>
</organism>
<evidence type="ECO:0008006" key="5">
    <source>
        <dbReference type="Google" id="ProtNLM"/>
    </source>
</evidence>
<reference evidence="3 4" key="1">
    <citation type="submission" date="2021-02" db="EMBL/GenBank/DDBJ databases">
        <title>Plant Genome Project.</title>
        <authorList>
            <person name="Zhang R.-G."/>
        </authorList>
    </citation>
    <scope>NUCLEOTIDE SEQUENCE [LARGE SCALE GENOMIC DNA]</scope>
    <source>
        <tissue evidence="3">Leaves</tissue>
    </source>
</reference>
<proteinExistence type="predicted"/>
<evidence type="ECO:0000313" key="3">
    <source>
        <dbReference type="EMBL" id="KAH7543701.1"/>
    </source>
</evidence>
<keyword evidence="1" id="KW-1133">Transmembrane helix</keyword>
<protein>
    <recommendedName>
        <fullName evidence="5">WAT1-related protein</fullName>
    </recommendedName>
</protein>
<keyword evidence="4" id="KW-1185">Reference proteome</keyword>
<sequence>MLVGCVFSLASWFMVQGALASAATFCLMTWVIPKRGPTYPPILLGSVVIIVGLYAFLWAKSKEYQKSNQPLKNIEGDQAKATAPVDECSTMVK</sequence>
<comment type="caution">
    <text evidence="3">The sequence shown here is derived from an EMBL/GenBank/DDBJ whole genome shotgun (WGS) entry which is preliminary data.</text>
</comment>
<name>A0ABQ8H0G9_9ROSI</name>
<keyword evidence="1" id="KW-0472">Membrane</keyword>
<keyword evidence="1" id="KW-0812">Transmembrane</keyword>
<dbReference type="Proteomes" id="UP000827721">
    <property type="component" value="Unassembled WGS sequence"/>
</dbReference>
<accession>A0ABQ8H0G9</accession>
<feature type="transmembrane region" description="Helical" evidence="1">
    <location>
        <begin position="38"/>
        <end position="59"/>
    </location>
</feature>